<evidence type="ECO:0000313" key="7">
    <source>
        <dbReference type="EMBL" id="RCJ37251.1"/>
    </source>
</evidence>
<feature type="transmembrane region" description="Helical" evidence="5">
    <location>
        <begin position="76"/>
        <end position="93"/>
    </location>
</feature>
<evidence type="ECO:0000256" key="5">
    <source>
        <dbReference type="SAM" id="Phobius"/>
    </source>
</evidence>
<dbReference type="InterPro" id="IPR051533">
    <property type="entry name" value="WaaL-like"/>
</dbReference>
<evidence type="ECO:0000256" key="4">
    <source>
        <dbReference type="ARBA" id="ARBA00023136"/>
    </source>
</evidence>
<feature type="transmembrane region" description="Helical" evidence="5">
    <location>
        <begin position="361"/>
        <end position="379"/>
    </location>
</feature>
<dbReference type="PANTHER" id="PTHR37422:SF17">
    <property type="entry name" value="O-ANTIGEN LIGASE"/>
    <property type="match status" value="1"/>
</dbReference>
<feature type="domain" description="O-antigen ligase-related" evidence="6">
    <location>
        <begin position="199"/>
        <end position="342"/>
    </location>
</feature>
<feature type="transmembrane region" description="Helical" evidence="5">
    <location>
        <begin position="215"/>
        <end position="231"/>
    </location>
</feature>
<name>A0A367RN10_NOSPU</name>
<dbReference type="Proteomes" id="UP000252085">
    <property type="component" value="Unassembled WGS sequence"/>
</dbReference>
<feature type="transmembrane region" description="Helical" evidence="5">
    <location>
        <begin position="170"/>
        <end position="186"/>
    </location>
</feature>
<dbReference type="GO" id="GO:0016020">
    <property type="term" value="C:membrane"/>
    <property type="evidence" value="ECO:0007669"/>
    <property type="project" value="UniProtKB-SubCell"/>
</dbReference>
<organism evidence="7 8">
    <name type="scientific">Nostoc punctiforme NIES-2108</name>
    <dbReference type="NCBI Taxonomy" id="1356359"/>
    <lineage>
        <taxon>Bacteria</taxon>
        <taxon>Bacillati</taxon>
        <taxon>Cyanobacteriota</taxon>
        <taxon>Cyanophyceae</taxon>
        <taxon>Nostocales</taxon>
        <taxon>Nostocaceae</taxon>
        <taxon>Nostoc</taxon>
    </lineage>
</organism>
<evidence type="ECO:0000256" key="2">
    <source>
        <dbReference type="ARBA" id="ARBA00022692"/>
    </source>
</evidence>
<feature type="transmembrane region" description="Helical" evidence="5">
    <location>
        <begin position="99"/>
        <end position="116"/>
    </location>
</feature>
<comment type="caution">
    <text evidence="7">The sequence shown here is derived from an EMBL/GenBank/DDBJ whole genome shotgun (WGS) entry which is preliminary data.</text>
</comment>
<proteinExistence type="predicted"/>
<sequence length="404" mass="45648">MRKILIFAEQGFTIASLLMYSGAVIVLLLSGGAGQSDLVEYDSSVIRVIFSLIYAVTVALLVLRWKKTLYLLSKDFLLYFLILLAAISIIWSFEPSTTLKNSFALINSSLFGLYFASRYSLKQQLHLLAWNFAIIIILSCVFAIALPKYGIQSDLGGAKWRGVFTHKNGLGARMVTSSMTFFILSYQNQKRSWLFRGGFCLSVLLLLLASSGSSLINLLILILAFFAFQIWRWPYQFMVPTLIIIATISQSLYFWLSNNADILFSAIGKDATLTGRTELWPLVIDKIWKHPWLGYGYGGFWQGWNGESADIWLAAAWTPNHPHNGYLALCLDLGLLGLAVFFLGFWRSYLQGFAWVRSNKTAFDIWPLIHMTFIVLSSLTESNLMESNSLTWILYVAVCLSVRM</sequence>
<dbReference type="EMBL" id="LXQE01000146">
    <property type="protein sequence ID" value="RCJ37251.1"/>
    <property type="molecule type" value="Genomic_DNA"/>
</dbReference>
<feature type="transmembrane region" description="Helical" evidence="5">
    <location>
        <begin position="45"/>
        <end position="64"/>
    </location>
</feature>
<evidence type="ECO:0000256" key="1">
    <source>
        <dbReference type="ARBA" id="ARBA00004141"/>
    </source>
</evidence>
<dbReference type="AlphaFoldDB" id="A0A367RN10"/>
<keyword evidence="2 5" id="KW-0812">Transmembrane</keyword>
<reference evidence="7 8" key="1">
    <citation type="submission" date="2016-04" db="EMBL/GenBank/DDBJ databases">
        <authorList>
            <person name="Evans L.H."/>
            <person name="Alamgir A."/>
            <person name="Owens N."/>
            <person name="Weber N.D."/>
            <person name="Virtaneva K."/>
            <person name="Barbian K."/>
            <person name="Babar A."/>
            <person name="Rosenke K."/>
        </authorList>
    </citation>
    <scope>NUCLEOTIDE SEQUENCE [LARGE SCALE GENOMIC DNA]</scope>
    <source>
        <strain evidence="7">NIES-2108</strain>
    </source>
</reference>
<feature type="transmembrane region" description="Helical" evidence="5">
    <location>
        <begin position="326"/>
        <end position="349"/>
    </location>
</feature>
<gene>
    <name evidence="7" type="ORF">A6769_14395</name>
</gene>
<dbReference type="InterPro" id="IPR007016">
    <property type="entry name" value="O-antigen_ligase-rel_domated"/>
</dbReference>
<dbReference type="Pfam" id="PF04932">
    <property type="entry name" value="Wzy_C"/>
    <property type="match status" value="1"/>
</dbReference>
<dbReference type="PANTHER" id="PTHR37422">
    <property type="entry name" value="TEICHURONIC ACID BIOSYNTHESIS PROTEIN TUAE"/>
    <property type="match status" value="1"/>
</dbReference>
<keyword evidence="4 5" id="KW-0472">Membrane</keyword>
<keyword evidence="3 5" id="KW-1133">Transmembrane helix</keyword>
<evidence type="ECO:0000259" key="6">
    <source>
        <dbReference type="Pfam" id="PF04932"/>
    </source>
</evidence>
<evidence type="ECO:0000313" key="8">
    <source>
        <dbReference type="Proteomes" id="UP000252085"/>
    </source>
</evidence>
<feature type="transmembrane region" description="Helical" evidence="5">
    <location>
        <begin position="238"/>
        <end position="256"/>
    </location>
</feature>
<protein>
    <submittedName>
        <fullName evidence="7">Polymerase</fullName>
    </submittedName>
</protein>
<feature type="transmembrane region" description="Helical" evidence="5">
    <location>
        <begin position="128"/>
        <end position="150"/>
    </location>
</feature>
<evidence type="ECO:0000256" key="3">
    <source>
        <dbReference type="ARBA" id="ARBA00022989"/>
    </source>
</evidence>
<comment type="subcellular location">
    <subcellularLocation>
        <location evidence="1">Membrane</location>
        <topology evidence="1">Multi-pass membrane protein</topology>
    </subcellularLocation>
</comment>
<accession>A0A367RN10</accession>
<feature type="transmembrane region" description="Helical" evidence="5">
    <location>
        <begin position="12"/>
        <end position="33"/>
    </location>
</feature>